<dbReference type="Proteomes" id="UP000294841">
    <property type="component" value="Unassembled WGS sequence"/>
</dbReference>
<comment type="caution">
    <text evidence="8">The sequence shown here is derived from an EMBL/GenBank/DDBJ whole genome shotgun (WGS) entry which is preliminary data.</text>
</comment>
<keyword evidence="9" id="KW-1185">Reference proteome</keyword>
<comment type="subcellular location">
    <subcellularLocation>
        <location evidence="4 5">Cytoplasm</location>
    </subcellularLocation>
</comment>
<dbReference type="InterPro" id="IPR026577">
    <property type="entry name" value="SeqA_DNA-bd_C"/>
</dbReference>
<dbReference type="Gene3D" id="1.20.1380.10">
    <property type="entry name" value="Replication modulator SeqA, C-terminal DNA-binding domain"/>
    <property type="match status" value="1"/>
</dbReference>
<comment type="caution">
    <text evidence="4">Lacks conserved residue(s) required for the propagation of feature annotation.</text>
</comment>
<dbReference type="Pfam" id="PF03925">
    <property type="entry name" value="SeqA"/>
    <property type="match status" value="1"/>
</dbReference>
<dbReference type="PIRSF" id="PIRSF019401">
    <property type="entry name" value="SeqA"/>
    <property type="match status" value="1"/>
</dbReference>
<dbReference type="InterPro" id="IPR036835">
    <property type="entry name" value="SeqA_DNA-bd_C_sf"/>
</dbReference>
<dbReference type="Gene3D" id="1.10.1220.10">
    <property type="entry name" value="Met repressor-like"/>
    <property type="match status" value="1"/>
</dbReference>
<dbReference type="GO" id="GO:0006355">
    <property type="term" value="P:regulation of DNA-templated transcription"/>
    <property type="evidence" value="ECO:0007669"/>
    <property type="project" value="InterPro"/>
</dbReference>
<evidence type="ECO:0000313" key="9">
    <source>
        <dbReference type="Proteomes" id="UP000294841"/>
    </source>
</evidence>
<dbReference type="GO" id="GO:0005737">
    <property type="term" value="C:cytoplasm"/>
    <property type="evidence" value="ECO:0007669"/>
    <property type="project" value="UniProtKB-SubCell"/>
</dbReference>
<dbReference type="SUPFAM" id="SSF47598">
    <property type="entry name" value="Ribbon-helix-helix"/>
    <property type="match status" value="1"/>
</dbReference>
<name>A0A4R2N0F8_9PAST</name>
<feature type="region of interest" description="Interaction with DNA" evidence="4">
    <location>
        <begin position="127"/>
        <end position="128"/>
    </location>
</feature>
<dbReference type="GO" id="GO:0003677">
    <property type="term" value="F:DNA binding"/>
    <property type="evidence" value="ECO:0007669"/>
    <property type="project" value="UniProtKB-UniRule"/>
</dbReference>
<comment type="subunit">
    <text evidence="4">Homodimer. Polymerizes to form helical filaments.</text>
</comment>
<feature type="domain" description="Replication modulator SeqA C-terminal DNA-binding" evidence="6">
    <location>
        <begin position="111"/>
        <end position="218"/>
    </location>
</feature>
<keyword evidence="1 4" id="KW-0963">Cytoplasm</keyword>
<feature type="domain" description="Negative modulator of initiation of replication SeqA N-terminal" evidence="7">
    <location>
        <begin position="1"/>
        <end position="36"/>
    </location>
</feature>
<dbReference type="NCBIfam" id="NF008389">
    <property type="entry name" value="PRK11187.1"/>
    <property type="match status" value="1"/>
</dbReference>
<evidence type="ECO:0000256" key="3">
    <source>
        <dbReference type="ARBA" id="ARBA00023125"/>
    </source>
</evidence>
<dbReference type="InterPro" id="IPR033761">
    <property type="entry name" value="SeqA_N"/>
</dbReference>
<organism evidence="8 9">
    <name type="scientific">Bisgaardia hudsonensis</name>
    <dbReference type="NCBI Taxonomy" id="109472"/>
    <lineage>
        <taxon>Bacteria</taxon>
        <taxon>Pseudomonadati</taxon>
        <taxon>Pseudomonadota</taxon>
        <taxon>Gammaproteobacteria</taxon>
        <taxon>Pasteurellales</taxon>
        <taxon>Pasteurellaceae</taxon>
        <taxon>Bisgaardia</taxon>
    </lineage>
</organism>
<dbReference type="HAMAP" id="MF_00908">
    <property type="entry name" value="SeqA"/>
    <property type="match status" value="1"/>
</dbReference>
<protein>
    <recommendedName>
        <fullName evidence="4 5">Negative modulator of initiation of replication</fullName>
    </recommendedName>
</protein>
<dbReference type="GO" id="GO:0032297">
    <property type="term" value="P:negative regulation of DNA-templated DNA replication initiation"/>
    <property type="evidence" value="ECO:0007669"/>
    <property type="project" value="UniProtKB-UniRule"/>
</dbReference>
<evidence type="ECO:0000259" key="7">
    <source>
        <dbReference type="Pfam" id="PF17206"/>
    </source>
</evidence>
<gene>
    <name evidence="4" type="primary">seqA</name>
    <name evidence="8" type="ORF">EV697_103173</name>
</gene>
<accession>A0A4R2N0F8</accession>
<comment type="function">
    <text evidence="4 5">Negative regulator of replication initiation, which contributes to regulation of DNA replication and ensures that replication initiation occurs exactly once per chromosome per cell cycle. Binds to pairs of hemimethylated GATC sequences in the oriC region, thus preventing assembly of replication proteins and re-initiation at newly replicated origins. Repression is relieved when the region becomes fully methylated.</text>
</comment>
<dbReference type="Pfam" id="PF17206">
    <property type="entry name" value="SeqA_N"/>
    <property type="match status" value="1"/>
</dbReference>
<comment type="similarity">
    <text evidence="4 5">Belongs to the SeqA family.</text>
</comment>
<evidence type="ECO:0000256" key="5">
    <source>
        <dbReference type="PIRNR" id="PIRNR019401"/>
    </source>
</evidence>
<dbReference type="EMBL" id="SLXI01000003">
    <property type="protein sequence ID" value="TCP12867.1"/>
    <property type="molecule type" value="Genomic_DNA"/>
</dbReference>
<sequence>MKIIEIDEELYQYIASQTQSIGESASDILRRLLDFSSLNHKRIPEYSDKYSFDTQDKLAFDRTSEKNELEIKNRVEVQEVIDESTESIGNSLVQPSIKKQSVEVINQLVDKVRQLLASDSFLQETKAVVRFLDILRILYRTNPESFAVATESLQGRTRLYFSRDEGSLLVSGSHTKPKQIPDTPYWVITNTNSARKMLMLENAMQSMQLPQELIEEVRPFFTTN</sequence>
<evidence type="ECO:0000256" key="2">
    <source>
        <dbReference type="ARBA" id="ARBA00022880"/>
    </source>
</evidence>
<keyword evidence="3 4" id="KW-0238">DNA-binding</keyword>
<dbReference type="InterPro" id="IPR013321">
    <property type="entry name" value="Arc_rbn_hlx_hlx"/>
</dbReference>
<dbReference type="SUPFAM" id="SSF82808">
    <property type="entry name" value="Replication modulator SeqA, C-terminal DNA-binding domain"/>
    <property type="match status" value="1"/>
</dbReference>
<proteinExistence type="inferred from homology"/>
<evidence type="ECO:0000313" key="8">
    <source>
        <dbReference type="EMBL" id="TCP12867.1"/>
    </source>
</evidence>
<reference evidence="8 9" key="1">
    <citation type="submission" date="2019-03" db="EMBL/GenBank/DDBJ databases">
        <title>Genomic Encyclopedia of Type Strains, Phase IV (KMG-IV): sequencing the most valuable type-strain genomes for metagenomic binning, comparative biology and taxonomic classification.</title>
        <authorList>
            <person name="Goeker M."/>
        </authorList>
    </citation>
    <scope>NUCLEOTIDE SEQUENCE [LARGE SCALE GENOMIC DNA]</scope>
    <source>
        <strain evidence="8 9">DSM 28231</strain>
    </source>
</reference>
<feature type="region of interest" description="Interaction with DNA" evidence="4">
    <location>
        <begin position="156"/>
        <end position="160"/>
    </location>
</feature>
<evidence type="ECO:0000256" key="1">
    <source>
        <dbReference type="ARBA" id="ARBA00022490"/>
    </source>
</evidence>
<dbReference type="OrthoDB" id="5591069at2"/>
<dbReference type="InterPro" id="IPR005621">
    <property type="entry name" value="SeqA"/>
</dbReference>
<dbReference type="AlphaFoldDB" id="A0A4R2N0F8"/>
<evidence type="ECO:0000256" key="4">
    <source>
        <dbReference type="HAMAP-Rule" id="MF_00908"/>
    </source>
</evidence>
<dbReference type="InterPro" id="IPR010985">
    <property type="entry name" value="Ribbon_hlx_hlx"/>
</dbReference>
<evidence type="ECO:0000259" key="6">
    <source>
        <dbReference type="Pfam" id="PF03925"/>
    </source>
</evidence>
<keyword evidence="2 4" id="KW-0236">DNA replication inhibitor</keyword>